<dbReference type="CDD" id="cd01741">
    <property type="entry name" value="GATase1_1"/>
    <property type="match status" value="1"/>
</dbReference>
<dbReference type="PANTHER" id="PTHR42695">
    <property type="entry name" value="GLUTAMINE AMIDOTRANSFERASE YLR126C-RELATED"/>
    <property type="match status" value="1"/>
</dbReference>
<dbReference type="GO" id="GO:0005634">
    <property type="term" value="C:nucleus"/>
    <property type="evidence" value="ECO:0007669"/>
    <property type="project" value="TreeGrafter"/>
</dbReference>
<feature type="compositionally biased region" description="Low complexity" evidence="1">
    <location>
        <begin position="146"/>
        <end position="176"/>
    </location>
</feature>
<feature type="non-terminal residue" evidence="3">
    <location>
        <position position="240"/>
    </location>
</feature>
<dbReference type="InterPro" id="IPR029062">
    <property type="entry name" value="Class_I_gatase-like"/>
</dbReference>
<evidence type="ECO:0000256" key="1">
    <source>
        <dbReference type="SAM" id="MobiDB-lite"/>
    </source>
</evidence>
<reference evidence="3" key="1">
    <citation type="submission" date="2020-11" db="EMBL/GenBank/DDBJ databases">
        <authorList>
            <consortium name="DOE Joint Genome Institute"/>
            <person name="Ahrendt S."/>
            <person name="Riley R."/>
            <person name="Andreopoulos W."/>
            <person name="Labutti K."/>
            <person name="Pangilinan J."/>
            <person name="Ruiz-Duenas F.J."/>
            <person name="Barrasa J.M."/>
            <person name="Sanchez-Garcia M."/>
            <person name="Camarero S."/>
            <person name="Miyauchi S."/>
            <person name="Serrano A."/>
            <person name="Linde D."/>
            <person name="Babiker R."/>
            <person name="Drula E."/>
            <person name="Ayuso-Fernandez I."/>
            <person name="Pacheco R."/>
            <person name="Padilla G."/>
            <person name="Ferreira P."/>
            <person name="Barriuso J."/>
            <person name="Kellner H."/>
            <person name="Castanera R."/>
            <person name="Alfaro M."/>
            <person name="Ramirez L."/>
            <person name="Pisabarro A.G."/>
            <person name="Kuo A."/>
            <person name="Tritt A."/>
            <person name="Lipzen A."/>
            <person name="He G."/>
            <person name="Yan M."/>
            <person name="Ng V."/>
            <person name="Cullen D."/>
            <person name="Martin F."/>
            <person name="Rosso M.-N."/>
            <person name="Henrissat B."/>
            <person name="Hibbett D."/>
            <person name="Martinez A.T."/>
            <person name="Grigoriev I.V."/>
        </authorList>
    </citation>
    <scope>NUCLEOTIDE SEQUENCE</scope>
    <source>
        <strain evidence="3">CIRM-BRFM 674</strain>
    </source>
</reference>
<dbReference type="PANTHER" id="PTHR42695:SF5">
    <property type="entry name" value="GLUTAMINE AMIDOTRANSFERASE YLR126C-RELATED"/>
    <property type="match status" value="1"/>
</dbReference>
<dbReference type="GO" id="GO:0005829">
    <property type="term" value="C:cytosol"/>
    <property type="evidence" value="ECO:0007669"/>
    <property type="project" value="TreeGrafter"/>
</dbReference>
<evidence type="ECO:0000259" key="2">
    <source>
        <dbReference type="Pfam" id="PF00117"/>
    </source>
</evidence>
<proteinExistence type="predicted"/>
<name>A0A9P5Z715_9AGAR</name>
<keyword evidence="4" id="KW-1185">Reference proteome</keyword>
<feature type="region of interest" description="Disordered" evidence="1">
    <location>
        <begin position="143"/>
        <end position="176"/>
    </location>
</feature>
<protein>
    <submittedName>
        <fullName evidence="3">Class I glutamine amidotransferase-like protein</fullName>
    </submittedName>
</protein>
<gene>
    <name evidence="3" type="ORF">BDN70DRAFT_784577</name>
</gene>
<evidence type="ECO:0000313" key="4">
    <source>
        <dbReference type="Proteomes" id="UP000807469"/>
    </source>
</evidence>
<comment type="caution">
    <text evidence="3">The sequence shown here is derived from an EMBL/GenBank/DDBJ whole genome shotgun (WGS) entry which is preliminary data.</text>
</comment>
<evidence type="ECO:0000313" key="3">
    <source>
        <dbReference type="EMBL" id="KAF9481783.1"/>
    </source>
</evidence>
<dbReference type="AlphaFoldDB" id="A0A9P5Z715"/>
<dbReference type="Gene3D" id="3.40.50.880">
    <property type="match status" value="1"/>
</dbReference>
<organism evidence="3 4">
    <name type="scientific">Pholiota conissans</name>
    <dbReference type="NCBI Taxonomy" id="109636"/>
    <lineage>
        <taxon>Eukaryota</taxon>
        <taxon>Fungi</taxon>
        <taxon>Dikarya</taxon>
        <taxon>Basidiomycota</taxon>
        <taxon>Agaricomycotina</taxon>
        <taxon>Agaricomycetes</taxon>
        <taxon>Agaricomycetidae</taxon>
        <taxon>Agaricales</taxon>
        <taxon>Agaricineae</taxon>
        <taxon>Strophariaceae</taxon>
        <taxon>Pholiota</taxon>
    </lineage>
</organism>
<dbReference type="InterPro" id="IPR044992">
    <property type="entry name" value="ChyE-like"/>
</dbReference>
<feature type="domain" description="Glutamine amidotransferase" evidence="2">
    <location>
        <begin position="20"/>
        <end position="135"/>
    </location>
</feature>
<dbReference type="Proteomes" id="UP000807469">
    <property type="component" value="Unassembled WGS sequence"/>
</dbReference>
<dbReference type="InterPro" id="IPR017926">
    <property type="entry name" value="GATASE"/>
</dbReference>
<keyword evidence="3" id="KW-0315">Glutamine amidotransferase</keyword>
<dbReference type="Pfam" id="PF00117">
    <property type="entry name" value="GATase"/>
    <property type="match status" value="1"/>
</dbReference>
<sequence length="240" mass="26034">FTLDPFFVQRDQLVDNYPDPEQYDALVLTGSAANAYDDIPWINALVAYIKRVAEQYPRVRIVGICFGHQIVARALGGACVPNAGRWEIGPTRIELTDLGKKIFGADKDDMTIQQMHRDHVPSLPPSFHLLGSTALSPVQGMVRFLPPNTTTSSTSSPPPSTTGSTTTPTPNTDPSSLLRSIQILTVQGHPEFTEPVVSAIVSQRAAAGAIDAATEGGYVQRRWEKDDGRGRIARAVWGVV</sequence>
<accession>A0A9P5Z715</accession>
<feature type="non-terminal residue" evidence="3">
    <location>
        <position position="1"/>
    </location>
</feature>
<dbReference type="OrthoDB" id="92161at2759"/>
<dbReference type="EMBL" id="MU155174">
    <property type="protein sequence ID" value="KAF9481783.1"/>
    <property type="molecule type" value="Genomic_DNA"/>
</dbReference>
<dbReference type="SUPFAM" id="SSF52317">
    <property type="entry name" value="Class I glutamine amidotransferase-like"/>
    <property type="match status" value="1"/>
</dbReference>
<dbReference type="PROSITE" id="PS51273">
    <property type="entry name" value="GATASE_TYPE_1"/>
    <property type="match status" value="1"/>
</dbReference>